<dbReference type="AlphaFoldDB" id="A0A9W8KXN6"/>
<protein>
    <submittedName>
        <fullName evidence="2">Uncharacterized protein</fullName>
    </submittedName>
</protein>
<proteinExistence type="predicted"/>
<dbReference type="EMBL" id="JANBTW010000045">
    <property type="protein sequence ID" value="KAJ2675754.1"/>
    <property type="molecule type" value="Genomic_DNA"/>
</dbReference>
<feature type="region of interest" description="Disordered" evidence="1">
    <location>
        <begin position="1"/>
        <end position="45"/>
    </location>
</feature>
<dbReference type="OrthoDB" id="5578953at2759"/>
<gene>
    <name evidence="2" type="ORF">GGI25_003848</name>
</gene>
<feature type="region of interest" description="Disordered" evidence="1">
    <location>
        <begin position="79"/>
        <end position="135"/>
    </location>
</feature>
<dbReference type="Proteomes" id="UP001151518">
    <property type="component" value="Unassembled WGS sequence"/>
</dbReference>
<name>A0A9W8KXN6_9FUNG</name>
<evidence type="ECO:0000313" key="2">
    <source>
        <dbReference type="EMBL" id="KAJ2675754.1"/>
    </source>
</evidence>
<evidence type="ECO:0000313" key="3">
    <source>
        <dbReference type="Proteomes" id="UP001151518"/>
    </source>
</evidence>
<reference evidence="2" key="1">
    <citation type="submission" date="2022-07" db="EMBL/GenBank/DDBJ databases">
        <title>Phylogenomic reconstructions and comparative analyses of Kickxellomycotina fungi.</title>
        <authorList>
            <person name="Reynolds N.K."/>
            <person name="Stajich J.E."/>
            <person name="Barry K."/>
            <person name="Grigoriev I.V."/>
            <person name="Crous P."/>
            <person name="Smith M.E."/>
        </authorList>
    </citation>
    <scope>NUCLEOTIDE SEQUENCE</scope>
    <source>
        <strain evidence="2">NRRL 3115</strain>
    </source>
</reference>
<sequence length="271" mass="29934">MYPDHTRRNHPVSECSTSSSHSSHSSHSLRGQFVPGDPGGFIMPQPPTNCYGEMSMSMDCGPYPLGFVLPSHMPRQAIEHRHHQATAPSRPHASLVNQQPSSRPHTSFAGQQPSSRPHVSFADQQPSSRPRHVAFDTHSSQPAFDASLSQPAFDARSSWTTHSSQPVFDPRSSQATYSTPVAYTQHYQDQAAAYPSKSPPPYTAHDMLDARQMQSRASTSQSTLLAAQSYVSSGAGPQPSQYAEYKRKQHMARVAAAPAYRWDDIRYSSQR</sequence>
<feature type="compositionally biased region" description="Low complexity" evidence="1">
    <location>
        <begin position="16"/>
        <end position="28"/>
    </location>
</feature>
<comment type="caution">
    <text evidence="2">The sequence shown here is derived from an EMBL/GenBank/DDBJ whole genome shotgun (WGS) entry which is preliminary data.</text>
</comment>
<evidence type="ECO:0000256" key="1">
    <source>
        <dbReference type="SAM" id="MobiDB-lite"/>
    </source>
</evidence>
<feature type="compositionally biased region" description="Polar residues" evidence="1">
    <location>
        <begin position="95"/>
        <end position="128"/>
    </location>
</feature>
<organism evidence="2 3">
    <name type="scientific">Coemansia spiralis</name>
    <dbReference type="NCBI Taxonomy" id="417178"/>
    <lineage>
        <taxon>Eukaryota</taxon>
        <taxon>Fungi</taxon>
        <taxon>Fungi incertae sedis</taxon>
        <taxon>Zoopagomycota</taxon>
        <taxon>Kickxellomycotina</taxon>
        <taxon>Kickxellomycetes</taxon>
        <taxon>Kickxellales</taxon>
        <taxon>Kickxellaceae</taxon>
        <taxon>Coemansia</taxon>
    </lineage>
</organism>
<accession>A0A9W8KXN6</accession>